<evidence type="ECO:0000313" key="1">
    <source>
        <dbReference type="EMBL" id="OZI20504.1"/>
    </source>
</evidence>
<dbReference type="EMBL" id="NEVJ01000003">
    <property type="protein sequence ID" value="OZI20504.1"/>
    <property type="molecule type" value="Genomic_DNA"/>
</dbReference>
<dbReference type="OrthoDB" id="8735039at2"/>
<keyword evidence="2" id="KW-1185">Reference proteome</keyword>
<protein>
    <submittedName>
        <fullName evidence="1">Uncharacterized protein</fullName>
    </submittedName>
</protein>
<proteinExistence type="predicted"/>
<reference evidence="1" key="1">
    <citation type="submission" date="2017-05" db="EMBL/GenBank/DDBJ databases">
        <title>Complete and WGS of Bordetella genogroups.</title>
        <authorList>
            <person name="Spilker T."/>
            <person name="Lipuma J."/>
        </authorList>
    </citation>
    <scope>NUCLEOTIDE SEQUENCE</scope>
    <source>
        <strain evidence="1">AU21707</strain>
    </source>
</reference>
<name>A0A261R657_9BORD</name>
<dbReference type="RefSeq" id="WP_094849097.1">
    <property type="nucleotide sequence ID" value="NZ_NEVJ01000003.1"/>
</dbReference>
<dbReference type="AlphaFoldDB" id="A0A261R657"/>
<organism evidence="1 2">
    <name type="scientific">Bordetella genomosp. 9</name>
    <dbReference type="NCBI Taxonomy" id="1416803"/>
    <lineage>
        <taxon>Bacteria</taxon>
        <taxon>Pseudomonadati</taxon>
        <taxon>Pseudomonadota</taxon>
        <taxon>Betaproteobacteria</taxon>
        <taxon>Burkholderiales</taxon>
        <taxon>Alcaligenaceae</taxon>
        <taxon>Bordetella</taxon>
    </lineage>
</organism>
<accession>A0A261R657</accession>
<dbReference type="Proteomes" id="UP000216857">
    <property type="component" value="Unassembled WGS sequence"/>
</dbReference>
<comment type="caution">
    <text evidence="1">The sequence shown here is derived from an EMBL/GenBank/DDBJ whole genome shotgun (WGS) entry which is preliminary data.</text>
</comment>
<sequence length="514" mass="56380">MGIVKFKDMGSGLNLDGFPHELPPTEWSNGRNTRFRDGYVEKMQGEALVNGTPLFAPYGLFPTQSINGRYWVYAGLQKLACVQNVTHTDITRTAGAYTGTADDRWNGGVLSGVLVVNNGKDMPQFWGGNPATKAANLTAWPSTLRAKVVRPFRNFLFALNLTDNSAARPYAVRWSHPADPGTLPVSWDITDPTKDAGQFDLADTSDVIVDAVPLGQSLIVYKENSIWQMDYVGPPYIWSNKPVPGAGVGALAQNCVVPYAGGHIVLTQGDVVNFDGSTAPSIADARVRKWLFDNLNADTYQRSFAVPNYRRNEAWLCVPRTGSDWPDTALVYNWKDGTWGIRDLSQASAGASGTIVYSLGNSWDADPDPWDTDDTAWNQYEYTQASPRVLLASAVNNSLSLVDTGKTFKGQAFTSYVEKTGMSFDAPETVKYCKGIRLRVEAQTGTVLNVYGGSQDDLEGAVTWTDPVQYVVGEDLQADMEFEGRYLAVRIESTGIVSWRLKQFDMDVTVVGGY</sequence>
<evidence type="ECO:0000313" key="2">
    <source>
        <dbReference type="Proteomes" id="UP000216857"/>
    </source>
</evidence>
<gene>
    <name evidence="1" type="ORF">CAL26_23710</name>
</gene>